<dbReference type="AlphaFoldDB" id="A0A816ZUS6"/>
<comment type="caution">
    <text evidence="3">The sequence shown here is derived from an EMBL/GenBank/DDBJ whole genome shotgun (WGS) entry which is preliminary data.</text>
</comment>
<dbReference type="EMBL" id="CAJNRF010017257">
    <property type="protein sequence ID" value="CAF2226636.1"/>
    <property type="molecule type" value="Genomic_DNA"/>
</dbReference>
<protein>
    <submittedName>
        <fullName evidence="3">Uncharacterized protein</fullName>
    </submittedName>
</protein>
<accession>A0A816ZUS6</accession>
<reference evidence="3" key="1">
    <citation type="submission" date="2021-02" db="EMBL/GenBank/DDBJ databases">
        <authorList>
            <person name="Nowell W R."/>
        </authorList>
    </citation>
    <scope>NUCLEOTIDE SEQUENCE</scope>
</reference>
<gene>
    <name evidence="1" type="ORF">CJN711_LOCUS24568</name>
    <name evidence="3" type="ORF">WKI299_LOCUS35799</name>
    <name evidence="2" type="ORF">XDN619_LOCUS3460</name>
</gene>
<name>A0A816ZUS6_9BILA</name>
<evidence type="ECO:0000313" key="3">
    <source>
        <dbReference type="EMBL" id="CAF2226636.1"/>
    </source>
</evidence>
<evidence type="ECO:0000313" key="1">
    <source>
        <dbReference type="EMBL" id="CAF1451033.1"/>
    </source>
</evidence>
<sequence>MWVSAEIFSSSTPYSYHHPRPQVASGLVLIGRILYICFFTNTANTLTLWSPYEIQYHKILFLSLNQSFFNI</sequence>
<dbReference type="EMBL" id="CAJNOV010011543">
    <property type="protein sequence ID" value="CAF1451033.1"/>
    <property type="molecule type" value="Genomic_DNA"/>
</dbReference>
<organism evidence="3 4">
    <name type="scientific">Rotaria magnacalcarata</name>
    <dbReference type="NCBI Taxonomy" id="392030"/>
    <lineage>
        <taxon>Eukaryota</taxon>
        <taxon>Metazoa</taxon>
        <taxon>Spiralia</taxon>
        <taxon>Gnathifera</taxon>
        <taxon>Rotifera</taxon>
        <taxon>Eurotatoria</taxon>
        <taxon>Bdelloidea</taxon>
        <taxon>Philodinida</taxon>
        <taxon>Philodinidae</taxon>
        <taxon>Rotaria</taxon>
    </lineage>
</organism>
<proteinExistence type="predicted"/>
<dbReference type="Proteomes" id="UP000663887">
    <property type="component" value="Unassembled WGS sequence"/>
</dbReference>
<dbReference type="EMBL" id="CAJNRG010000508">
    <property type="protein sequence ID" value="CAF2004506.1"/>
    <property type="molecule type" value="Genomic_DNA"/>
</dbReference>
<dbReference type="Proteomes" id="UP000663855">
    <property type="component" value="Unassembled WGS sequence"/>
</dbReference>
<evidence type="ECO:0000313" key="2">
    <source>
        <dbReference type="EMBL" id="CAF2004506.1"/>
    </source>
</evidence>
<dbReference type="Proteomes" id="UP000663856">
    <property type="component" value="Unassembled WGS sequence"/>
</dbReference>
<evidence type="ECO:0000313" key="4">
    <source>
        <dbReference type="Proteomes" id="UP000663856"/>
    </source>
</evidence>